<proteinExistence type="predicted"/>
<keyword evidence="1" id="KW-0175">Coiled coil</keyword>
<evidence type="ECO:0000256" key="1">
    <source>
        <dbReference type="SAM" id="Coils"/>
    </source>
</evidence>
<organism evidence="2 3">
    <name type="scientific">Chryseobacterium indoltheticum</name>
    <dbReference type="NCBI Taxonomy" id="254"/>
    <lineage>
        <taxon>Bacteria</taxon>
        <taxon>Pseudomonadati</taxon>
        <taxon>Bacteroidota</taxon>
        <taxon>Flavobacteriia</taxon>
        <taxon>Flavobacteriales</taxon>
        <taxon>Weeksellaceae</taxon>
        <taxon>Chryseobacterium group</taxon>
        <taxon>Chryseobacterium</taxon>
    </lineage>
</organism>
<accession>A0A3G6N8F0</accession>
<dbReference type="EMBL" id="CP033928">
    <property type="protein sequence ID" value="AZA62678.1"/>
    <property type="molecule type" value="Genomic_DNA"/>
</dbReference>
<gene>
    <name evidence="2" type="ORF">EG340_17310</name>
</gene>
<dbReference type="AlphaFoldDB" id="A0A3G6N8F0"/>
<dbReference type="Proteomes" id="UP000269076">
    <property type="component" value="Chromosome"/>
</dbReference>
<dbReference type="SUPFAM" id="SSF55486">
    <property type="entry name" value="Metalloproteases ('zincins'), catalytic domain"/>
    <property type="match status" value="1"/>
</dbReference>
<evidence type="ECO:0000313" key="2">
    <source>
        <dbReference type="EMBL" id="AZA62678.1"/>
    </source>
</evidence>
<sequence>MLNQEVTLDIEVEELETLSSDATEILFESSNSDLVITPTNIPLSTLIAGGKQSKNLGGTATRDYYLANNQVKVKCNRAFTVNEQIKIFAKLKDPVSGLEDKKEVGKMMVMKNSDQPKYTINVYVIKAFISDNPSFGEAVIDTEFAKIGGLAGLEKYLNENSLNQGLIQVKLIDKDASGNVLKMPLSTNTFETANLGKSPNPSMISDSKYTDIKDIITTRSTFEVSSGKSVNLFNLQFNLVNGSIAKQKCILLYLCPLKTPTAGGSSYNNPLTNNHCIIFKSNIGHLPSYAHEIAHTLGLEHTFKEGQTVQQKITDAQNKLTEYRRKQNVERTKKTTHLSANQVYYSTHPTEKSEAIKALDENINSYNEIIKYYEDELNILKKNPYKFEDQKTENIMDYDLQNQKTFFKWQWRVIEDETKNTIIKILIS</sequence>
<feature type="coiled-coil region" evidence="1">
    <location>
        <begin position="356"/>
        <end position="383"/>
    </location>
</feature>
<dbReference type="RefSeq" id="WP_123887070.1">
    <property type="nucleotide sequence ID" value="NZ_CP033928.1"/>
</dbReference>
<name>A0A3G6N8F0_9FLAO</name>
<protein>
    <submittedName>
        <fullName evidence="2">Uncharacterized protein</fullName>
    </submittedName>
</protein>
<reference evidence="2 3" key="1">
    <citation type="submission" date="2018-11" db="EMBL/GenBank/DDBJ databases">
        <title>Proposal to divide the Flavobacteriaceae and reorganize its genera based on Amino Acid Identity values calculated from whole genome sequences.</title>
        <authorList>
            <person name="Nicholson A.C."/>
            <person name="Gulvik C.A."/>
            <person name="Whitney A.M."/>
            <person name="Humrighouse B.W."/>
            <person name="Bell M."/>
            <person name="Holmes B."/>
            <person name="Steigerwalt A."/>
            <person name="Villarma A."/>
            <person name="Sheth M."/>
            <person name="Batra D."/>
            <person name="Pryor J."/>
            <person name="Bernardet J.-F."/>
            <person name="Hugo C."/>
            <person name="Kampfer P."/>
            <person name="Newman J."/>
            <person name="Mcquiston J.R."/>
        </authorList>
    </citation>
    <scope>NUCLEOTIDE SEQUENCE [LARGE SCALE GENOMIC DNA]</scope>
    <source>
        <strain evidence="2 3">G0211</strain>
    </source>
</reference>
<evidence type="ECO:0000313" key="3">
    <source>
        <dbReference type="Proteomes" id="UP000269076"/>
    </source>
</evidence>